<dbReference type="EMBL" id="QQTP01000006">
    <property type="protein sequence ID" value="RDJ24533.1"/>
    <property type="molecule type" value="Genomic_DNA"/>
</dbReference>
<reference evidence="2" key="1">
    <citation type="submission" date="2018-07" db="EMBL/GenBank/DDBJ databases">
        <authorList>
            <person name="Safronova V.I."/>
            <person name="Chirak E.R."/>
            <person name="Sazanova A.L."/>
        </authorList>
    </citation>
    <scope>NUCLEOTIDE SEQUENCE [LARGE SCALE GENOMIC DNA]</scope>
    <source>
        <strain evidence="2">RCAM04685</strain>
    </source>
</reference>
<evidence type="ECO:0000313" key="2">
    <source>
        <dbReference type="Proteomes" id="UP000255207"/>
    </source>
</evidence>
<dbReference type="AlphaFoldDB" id="A0A370L6U8"/>
<organism evidence="1 2">
    <name type="scientific">Bosea caraganae</name>
    <dbReference type="NCBI Taxonomy" id="2763117"/>
    <lineage>
        <taxon>Bacteria</taxon>
        <taxon>Pseudomonadati</taxon>
        <taxon>Pseudomonadota</taxon>
        <taxon>Alphaproteobacteria</taxon>
        <taxon>Hyphomicrobiales</taxon>
        <taxon>Boseaceae</taxon>
        <taxon>Bosea</taxon>
    </lineage>
</organism>
<accession>A0A370L6U8</accession>
<comment type="caution">
    <text evidence="1">The sequence shown here is derived from an EMBL/GenBank/DDBJ whole genome shotgun (WGS) entry which is preliminary data.</text>
</comment>
<evidence type="ECO:0000313" key="1">
    <source>
        <dbReference type="EMBL" id="RDJ24533.1"/>
    </source>
</evidence>
<name>A0A370L6U8_9HYPH</name>
<proteinExistence type="predicted"/>
<keyword evidence="2" id="KW-1185">Reference proteome</keyword>
<sequence>MAVYRIVRDKVVSEADFQAHGQDIAESLGGLDAETETKTPFNPIGFGLPLTVMIRHVYTGCFPESGFFSGGDGDVAVVSGVKDFDVFAASARALNLIAKNQKAGAHLHGPSAFSEGTTLVTYSPAVLAKSITLTVELAVATFPAAFVASVASAFSSLAGLPILMPYAGYLLGAGQLVKIGGDLGHSLLDKPVFSVTEPLNFNLPGAEPARADFRVLSKGLLQADRYDYVDGKGLIDRASRRPYDGAEPYIVISLDGAADKRLEKFAPTVASAEILQRFFQMKDNQQAVIESFVEGMRLVSDLKYRDQAVGLQAEIAAAEEGSPERKELEKRLVAVAKNISNLTLKPPGK</sequence>
<gene>
    <name evidence="1" type="ORF">DWE98_12640</name>
</gene>
<dbReference type="Proteomes" id="UP000255207">
    <property type="component" value="Unassembled WGS sequence"/>
</dbReference>
<protein>
    <submittedName>
        <fullName evidence="1">Uncharacterized protein</fullName>
    </submittedName>
</protein>